<organism evidence="2 3">
    <name type="scientific">Benzoatithermus flavus</name>
    <dbReference type="NCBI Taxonomy" id="3108223"/>
    <lineage>
        <taxon>Bacteria</taxon>
        <taxon>Pseudomonadati</taxon>
        <taxon>Pseudomonadota</taxon>
        <taxon>Alphaproteobacteria</taxon>
        <taxon>Geminicoccales</taxon>
        <taxon>Geminicoccaceae</taxon>
        <taxon>Benzoatithermus</taxon>
    </lineage>
</organism>
<reference evidence="2 3" key="1">
    <citation type="submission" date="2024-01" db="EMBL/GenBank/DDBJ databases">
        <title>Multi-omics insights into the function and evolution of sodium benzoate biodegradation pathways in Benzoatithermus flavus gen. nov., sp. nov. from hot spring.</title>
        <authorList>
            <person name="Hu C.-J."/>
            <person name="Li W.-J."/>
        </authorList>
    </citation>
    <scope>NUCLEOTIDE SEQUENCE [LARGE SCALE GENOMIC DNA]</scope>
    <source>
        <strain evidence="2 3">SYSU G07066</strain>
    </source>
</reference>
<dbReference type="InterPro" id="IPR036282">
    <property type="entry name" value="Glutathione-S-Trfase_C_sf"/>
</dbReference>
<dbReference type="PANTHER" id="PTHR43968:SF6">
    <property type="entry name" value="GLUTATHIONE S-TRANSFERASE OMEGA"/>
    <property type="match status" value="1"/>
</dbReference>
<dbReference type="SUPFAM" id="SSF47616">
    <property type="entry name" value="GST C-terminal domain-like"/>
    <property type="match status" value="1"/>
</dbReference>
<dbReference type="InterPro" id="IPR004045">
    <property type="entry name" value="Glutathione_S-Trfase_N"/>
</dbReference>
<evidence type="ECO:0000259" key="1">
    <source>
        <dbReference type="PROSITE" id="PS50404"/>
    </source>
</evidence>
<dbReference type="CDD" id="cd03205">
    <property type="entry name" value="GST_C_6"/>
    <property type="match status" value="1"/>
</dbReference>
<dbReference type="Pfam" id="PF13409">
    <property type="entry name" value="GST_N_2"/>
    <property type="match status" value="1"/>
</dbReference>
<dbReference type="PANTHER" id="PTHR43968">
    <property type="match status" value="1"/>
</dbReference>
<dbReference type="Gene3D" id="3.40.30.10">
    <property type="entry name" value="Glutaredoxin"/>
    <property type="match status" value="1"/>
</dbReference>
<name>A0ABU8XQZ1_9PROT</name>
<feature type="domain" description="GST N-terminal" evidence="1">
    <location>
        <begin position="1"/>
        <end position="82"/>
    </location>
</feature>
<accession>A0ABU8XQZ1</accession>
<dbReference type="SUPFAM" id="SSF52833">
    <property type="entry name" value="Thioredoxin-like"/>
    <property type="match status" value="1"/>
</dbReference>
<dbReference type="InterPro" id="IPR050983">
    <property type="entry name" value="GST_Omega/HSP26"/>
</dbReference>
<sequence>MKLHSNPASPFGRKVKVTAIETGLFDRLEINNVQTSAVGPDLGLVADNPLGKIPCLVLDDGSALYDSRVICEYLDTLHGGARLFPAEGPARWTALRLQALGDGIMDAAILARYETFLRPENLRWPAWVDGQLDKVVRALDRLEAEADELGKRLDIGTIALACALGYLDFRFAAMSWRSTRPRLAAWFELFAARESMLRTLPSA</sequence>
<dbReference type="CDD" id="cd03049">
    <property type="entry name" value="GST_N_3"/>
    <property type="match status" value="1"/>
</dbReference>
<comment type="caution">
    <text evidence="2">The sequence shown here is derived from an EMBL/GenBank/DDBJ whole genome shotgun (WGS) entry which is preliminary data.</text>
</comment>
<evidence type="ECO:0000313" key="3">
    <source>
        <dbReference type="Proteomes" id="UP001375743"/>
    </source>
</evidence>
<dbReference type="Proteomes" id="UP001375743">
    <property type="component" value="Unassembled WGS sequence"/>
</dbReference>
<dbReference type="InterPro" id="IPR036249">
    <property type="entry name" value="Thioredoxin-like_sf"/>
</dbReference>
<dbReference type="EMBL" id="JBBLZC010000009">
    <property type="protein sequence ID" value="MEK0083630.1"/>
    <property type="molecule type" value="Genomic_DNA"/>
</dbReference>
<dbReference type="PROSITE" id="PS50404">
    <property type="entry name" value="GST_NTER"/>
    <property type="match status" value="1"/>
</dbReference>
<protein>
    <submittedName>
        <fullName evidence="2">Glutathione S-transferase</fullName>
    </submittedName>
</protein>
<keyword evidence="3" id="KW-1185">Reference proteome</keyword>
<dbReference type="Gene3D" id="1.20.1050.10">
    <property type="match status" value="1"/>
</dbReference>
<evidence type="ECO:0000313" key="2">
    <source>
        <dbReference type="EMBL" id="MEK0083630.1"/>
    </source>
</evidence>
<proteinExistence type="predicted"/>
<gene>
    <name evidence="2" type="ORF">U1T56_10740</name>
</gene>
<dbReference type="Pfam" id="PF13410">
    <property type="entry name" value="GST_C_2"/>
    <property type="match status" value="1"/>
</dbReference>
<dbReference type="RefSeq" id="WP_418159480.1">
    <property type="nucleotide sequence ID" value="NZ_JBBLZC010000009.1"/>
</dbReference>